<dbReference type="EMBL" id="LAZR01018988">
    <property type="protein sequence ID" value="KKL94202.1"/>
    <property type="molecule type" value="Genomic_DNA"/>
</dbReference>
<name>A0A0F9J4U4_9ZZZZ</name>
<proteinExistence type="predicted"/>
<evidence type="ECO:0000313" key="1">
    <source>
        <dbReference type="EMBL" id="KKL94202.1"/>
    </source>
</evidence>
<organism evidence="1">
    <name type="scientific">marine sediment metagenome</name>
    <dbReference type="NCBI Taxonomy" id="412755"/>
    <lineage>
        <taxon>unclassified sequences</taxon>
        <taxon>metagenomes</taxon>
        <taxon>ecological metagenomes</taxon>
    </lineage>
</organism>
<accession>A0A0F9J4U4</accession>
<reference evidence="1" key="1">
    <citation type="journal article" date="2015" name="Nature">
        <title>Complex archaea that bridge the gap between prokaryotes and eukaryotes.</title>
        <authorList>
            <person name="Spang A."/>
            <person name="Saw J.H."/>
            <person name="Jorgensen S.L."/>
            <person name="Zaremba-Niedzwiedzka K."/>
            <person name="Martijn J."/>
            <person name="Lind A.E."/>
            <person name="van Eijk R."/>
            <person name="Schleper C."/>
            <person name="Guy L."/>
            <person name="Ettema T.J."/>
        </authorList>
    </citation>
    <scope>NUCLEOTIDE SEQUENCE</scope>
</reference>
<gene>
    <name evidence="1" type="ORF">LCGC14_1867050</name>
</gene>
<dbReference type="AlphaFoldDB" id="A0A0F9J4U4"/>
<comment type="caution">
    <text evidence="1">The sequence shown here is derived from an EMBL/GenBank/DDBJ whole genome shotgun (WGS) entry which is preliminary data.</text>
</comment>
<protein>
    <submittedName>
        <fullName evidence="1">Uncharacterized protein</fullName>
    </submittedName>
</protein>
<sequence length="66" mass="7364">MNENVEKPYVQLSGKDGNVFAIIGRVRESLNKAGLRDKAKEFTKLAMSQHSYGDVLILCNEYCDVG</sequence>